<dbReference type="STRING" id="1227497.C491_20342"/>
<dbReference type="Gene3D" id="3.30.559.10">
    <property type="entry name" value="Chloramphenicol acetyltransferase-like domain"/>
    <property type="match status" value="1"/>
</dbReference>
<keyword evidence="6" id="KW-1185">Reference proteome</keyword>
<keyword evidence="2" id="KW-0808">Transferase</keyword>
<dbReference type="RefSeq" id="WP_005559592.1">
    <property type="nucleotide sequence ID" value="NZ_AOIB01000038.1"/>
</dbReference>
<comment type="caution">
    <text evidence="5">The sequence shown here is derived from an EMBL/GenBank/DDBJ whole genome shotgun (WGS) entry which is preliminary data.</text>
</comment>
<dbReference type="Pfam" id="PF00198">
    <property type="entry name" value="2-oxoacid_dh"/>
    <property type="match status" value="2"/>
</dbReference>
<dbReference type="EMBL" id="AOIB01000038">
    <property type="protein sequence ID" value="ELY54178.1"/>
    <property type="molecule type" value="Genomic_DNA"/>
</dbReference>
<proteinExistence type="predicted"/>
<feature type="domain" description="2-oxoacid dehydrogenase acyltransferase catalytic" evidence="4">
    <location>
        <begin position="175"/>
        <end position="254"/>
    </location>
</feature>
<dbReference type="InterPro" id="IPR001078">
    <property type="entry name" value="2-oxoacid_DH_actylTfrase"/>
</dbReference>
<sequence length="263" mass="29442">MTERGETIEPFPLGRRGTVDYMRTAGRRSVVHGLVELDVTEARRRIRELEERTGTRRSFTAFLVFCLARAIDDHPHVQTYRDWRGRLVRFEDVDVNVLIEREVDGDRIGVPHVIRAVNRRSLESIHDEIRAAQTDPSVGRQRGLAAAGLRLPGPVRRLLWRLPQVSPRHWKRLAGTVAVTSVGMFGDGGGWAVAPTNYALQLTVGGIERKPGLVDNEVVPREYLSLTVTVDHDVVDGAPAARFVGRLRELVEAAHGLDEDLET</sequence>
<gene>
    <name evidence="5" type="ORF">C491_20342</name>
</gene>
<accession>L9X0P8</accession>
<name>L9X0P8_9EURY</name>
<protein>
    <submittedName>
        <fullName evidence="5">Catalytic domain of components of various dehydrogenase complexes</fullName>
    </submittedName>
</protein>
<evidence type="ECO:0000259" key="4">
    <source>
        <dbReference type="Pfam" id="PF00198"/>
    </source>
</evidence>
<evidence type="ECO:0000256" key="2">
    <source>
        <dbReference type="ARBA" id="ARBA00022679"/>
    </source>
</evidence>
<organism evidence="5 6">
    <name type="scientific">Natronococcus amylolyticus DSM 10524</name>
    <dbReference type="NCBI Taxonomy" id="1227497"/>
    <lineage>
        <taxon>Archaea</taxon>
        <taxon>Methanobacteriati</taxon>
        <taxon>Methanobacteriota</taxon>
        <taxon>Stenosarchaea group</taxon>
        <taxon>Halobacteria</taxon>
        <taxon>Halobacteriales</taxon>
        <taxon>Natrialbaceae</taxon>
        <taxon>Natronococcus</taxon>
    </lineage>
</organism>
<evidence type="ECO:0000256" key="1">
    <source>
        <dbReference type="ARBA" id="ARBA00001938"/>
    </source>
</evidence>
<dbReference type="InterPro" id="IPR023213">
    <property type="entry name" value="CAT-like_dom_sf"/>
</dbReference>
<evidence type="ECO:0000313" key="6">
    <source>
        <dbReference type="Proteomes" id="UP000011688"/>
    </source>
</evidence>
<dbReference type="SUPFAM" id="SSF52777">
    <property type="entry name" value="CoA-dependent acyltransferases"/>
    <property type="match status" value="1"/>
</dbReference>
<reference evidence="5 6" key="1">
    <citation type="journal article" date="2014" name="PLoS Genet.">
        <title>Phylogenetically driven sequencing of extremely halophilic archaea reveals strategies for static and dynamic osmo-response.</title>
        <authorList>
            <person name="Becker E.A."/>
            <person name="Seitzer P.M."/>
            <person name="Tritt A."/>
            <person name="Larsen D."/>
            <person name="Krusor M."/>
            <person name="Yao A.I."/>
            <person name="Wu D."/>
            <person name="Madern D."/>
            <person name="Eisen J.A."/>
            <person name="Darling A.E."/>
            <person name="Facciotti M.T."/>
        </authorList>
    </citation>
    <scope>NUCLEOTIDE SEQUENCE [LARGE SCALE GENOMIC DNA]</scope>
    <source>
        <strain evidence="5 6">DSM 10524</strain>
    </source>
</reference>
<comment type="cofactor">
    <cofactor evidence="1">
        <name>(R)-lipoate</name>
        <dbReference type="ChEBI" id="CHEBI:83088"/>
    </cofactor>
</comment>
<feature type="domain" description="2-oxoacid dehydrogenase acyltransferase catalytic" evidence="4">
    <location>
        <begin position="15"/>
        <end position="134"/>
    </location>
</feature>
<dbReference type="GO" id="GO:0016407">
    <property type="term" value="F:acetyltransferase activity"/>
    <property type="evidence" value="ECO:0007669"/>
    <property type="project" value="TreeGrafter"/>
</dbReference>
<dbReference type="OrthoDB" id="180296at2157"/>
<dbReference type="PATRIC" id="fig|1227497.3.peg.4170"/>
<dbReference type="eggNOG" id="arCOG01706">
    <property type="taxonomic scope" value="Archaea"/>
</dbReference>
<dbReference type="PANTHER" id="PTHR43178:SF5">
    <property type="entry name" value="LIPOAMIDE ACYLTRANSFERASE COMPONENT OF BRANCHED-CHAIN ALPHA-KETO ACID DEHYDROGENASE COMPLEX, MITOCHONDRIAL"/>
    <property type="match status" value="1"/>
</dbReference>
<dbReference type="GO" id="GO:0005737">
    <property type="term" value="C:cytoplasm"/>
    <property type="evidence" value="ECO:0007669"/>
    <property type="project" value="TreeGrafter"/>
</dbReference>
<evidence type="ECO:0000256" key="3">
    <source>
        <dbReference type="ARBA" id="ARBA00023315"/>
    </source>
</evidence>
<dbReference type="Proteomes" id="UP000011688">
    <property type="component" value="Unassembled WGS sequence"/>
</dbReference>
<evidence type="ECO:0000313" key="5">
    <source>
        <dbReference type="EMBL" id="ELY54178.1"/>
    </source>
</evidence>
<keyword evidence="3" id="KW-0012">Acyltransferase</keyword>
<dbReference type="InterPro" id="IPR050743">
    <property type="entry name" value="2-oxoacid_DH_E2_comp"/>
</dbReference>
<dbReference type="AlphaFoldDB" id="L9X0P8"/>
<dbReference type="GO" id="GO:0031405">
    <property type="term" value="F:lipoic acid binding"/>
    <property type="evidence" value="ECO:0007669"/>
    <property type="project" value="TreeGrafter"/>
</dbReference>
<dbReference type="PANTHER" id="PTHR43178">
    <property type="entry name" value="DIHYDROLIPOAMIDE ACETYLTRANSFERASE COMPONENT OF PYRUVATE DEHYDROGENASE COMPLEX"/>
    <property type="match status" value="1"/>
</dbReference>